<dbReference type="Proteomes" id="UP001049518">
    <property type="component" value="Chromosome"/>
</dbReference>
<keyword evidence="3" id="KW-1185">Reference proteome</keyword>
<proteinExistence type="predicted"/>
<evidence type="ECO:0000313" key="3">
    <source>
        <dbReference type="Proteomes" id="UP001049518"/>
    </source>
</evidence>
<accession>A0ABX8R0Z0</accession>
<name>A0ABX8R0Z0_9ACTN</name>
<reference evidence="2" key="1">
    <citation type="submission" date="2020-07" db="EMBL/GenBank/DDBJ databases">
        <authorList>
            <person name="Tarantini F.S."/>
            <person name="Hong K.W."/>
            <person name="Chan K.G."/>
        </authorList>
    </citation>
    <scope>NUCLEOTIDE SEQUENCE</scope>
    <source>
        <strain evidence="2">32-07</strain>
    </source>
</reference>
<sequence length="82" mass="8778">MVGRGTGSNDYGGLVSQLDPSLLCWRRSTYSDSSGGNCVEVARAALDLAVRDSKDPDGARLRVGRRAFEALLGEIRAGRHDV</sequence>
<dbReference type="EMBL" id="CP059572">
    <property type="protein sequence ID" value="QXJ24528.1"/>
    <property type="molecule type" value="Genomic_DNA"/>
</dbReference>
<dbReference type="InterPro" id="IPR007278">
    <property type="entry name" value="DUF397"/>
</dbReference>
<protein>
    <submittedName>
        <fullName evidence="2">DUF397 domain-containing protein</fullName>
    </submittedName>
</protein>
<evidence type="ECO:0000259" key="1">
    <source>
        <dbReference type="Pfam" id="PF04149"/>
    </source>
</evidence>
<dbReference type="Pfam" id="PF04149">
    <property type="entry name" value="DUF397"/>
    <property type="match status" value="1"/>
</dbReference>
<evidence type="ECO:0000313" key="2">
    <source>
        <dbReference type="EMBL" id="QXJ24528.1"/>
    </source>
</evidence>
<gene>
    <name evidence="2" type="ORF">AGRA3207_005867</name>
</gene>
<feature type="domain" description="DUF397" evidence="1">
    <location>
        <begin position="24"/>
        <end position="76"/>
    </location>
</feature>
<organism evidence="2 3">
    <name type="scientific">Actinomadura graeca</name>
    <dbReference type="NCBI Taxonomy" id="2750812"/>
    <lineage>
        <taxon>Bacteria</taxon>
        <taxon>Bacillati</taxon>
        <taxon>Actinomycetota</taxon>
        <taxon>Actinomycetes</taxon>
        <taxon>Streptosporangiales</taxon>
        <taxon>Thermomonosporaceae</taxon>
        <taxon>Actinomadura</taxon>
    </lineage>
</organism>